<gene>
    <name evidence="1" type="ORF">HMPREF9470_01486</name>
</gene>
<dbReference type="PATRIC" id="fig|742734.4.peg.1588"/>
<accession>A0A0J9CAU3</accession>
<proteinExistence type="predicted"/>
<dbReference type="GeneID" id="93164570"/>
<protein>
    <submittedName>
        <fullName evidence="1">Uncharacterized protein</fullName>
    </submittedName>
</protein>
<evidence type="ECO:0000313" key="2">
    <source>
        <dbReference type="Proteomes" id="UP000037392"/>
    </source>
</evidence>
<dbReference type="OrthoDB" id="2110614at2"/>
<organism evidence="1 2">
    <name type="scientific">[Clostridium] citroniae WAL-19142</name>
    <dbReference type="NCBI Taxonomy" id="742734"/>
    <lineage>
        <taxon>Bacteria</taxon>
        <taxon>Bacillati</taxon>
        <taxon>Bacillota</taxon>
        <taxon>Clostridia</taxon>
        <taxon>Lachnospirales</taxon>
        <taxon>Lachnospiraceae</taxon>
        <taxon>Enterocloster</taxon>
    </lineage>
</organism>
<dbReference type="EMBL" id="ADLK01000011">
    <property type="protein sequence ID" value="KMW22257.1"/>
    <property type="molecule type" value="Genomic_DNA"/>
</dbReference>
<evidence type="ECO:0000313" key="1">
    <source>
        <dbReference type="EMBL" id="KMW22257.1"/>
    </source>
</evidence>
<dbReference type="AlphaFoldDB" id="A0A0J9CAU3"/>
<name>A0A0J9CAU3_9FIRM</name>
<sequence length="230" mass="26916">MENKEKKVIAFIVEGSSDEAVIGSVMKEYFSNEQIQFVVVHGDITTRDYVSVDNIIRKINDLVSTLKEKYRYKTSDFIKIIHLADTDGVFISDECVWPADVDSITYYEDHIETRSREAILDRNHKKSEILFKLYKTGKIGAIPYNIYYNSCNLEHVLFNELKDFTNEEKEEMSDEFADKYEQNPEDFIAFLSEQQVAVPGTYQDTWKFIEEDLNSLQRHTNMHQIFEGMA</sequence>
<comment type="caution">
    <text evidence="1">The sequence shown here is derived from an EMBL/GenBank/DDBJ whole genome shotgun (WGS) entry which is preliminary data.</text>
</comment>
<reference evidence="1 2" key="1">
    <citation type="submission" date="2011-04" db="EMBL/GenBank/DDBJ databases">
        <title>The Genome Sequence of Clostridium citroniae WAL-19142.</title>
        <authorList>
            <consortium name="The Broad Institute Genome Sequencing Platform"/>
            <person name="Earl A."/>
            <person name="Ward D."/>
            <person name="Feldgarden M."/>
            <person name="Gevers D."/>
            <person name="Warren Y.A."/>
            <person name="Tyrrell K.L."/>
            <person name="Citron D.M."/>
            <person name="Goldstein E.J."/>
            <person name="Daigneault M."/>
            <person name="Allen-Vercoe E."/>
            <person name="Young S.K."/>
            <person name="Zeng Q."/>
            <person name="Gargeya S."/>
            <person name="Fitzgerald M."/>
            <person name="Haas B."/>
            <person name="Abouelleil A."/>
            <person name="Alvarado L."/>
            <person name="Arachchi H.M."/>
            <person name="Berlin A."/>
            <person name="Brown A."/>
            <person name="Chapman S.B."/>
            <person name="Chen Z."/>
            <person name="Dunbar C."/>
            <person name="Freedman E."/>
            <person name="Gearin G."/>
            <person name="Gellesch M."/>
            <person name="Goldberg J."/>
            <person name="Griggs A."/>
            <person name="Gujja S."/>
            <person name="Heilman E.R."/>
            <person name="Heiman D."/>
            <person name="Howarth C."/>
            <person name="Larson L."/>
            <person name="Lui A."/>
            <person name="MacDonald P.J."/>
            <person name="Mehta T."/>
            <person name="Montmayeur A."/>
            <person name="Murphy C."/>
            <person name="Neiman D."/>
            <person name="Pearson M."/>
            <person name="Priest M."/>
            <person name="Roberts A."/>
            <person name="Saif S."/>
            <person name="Shea T."/>
            <person name="Shenoy N."/>
            <person name="Sisk P."/>
            <person name="Stolte C."/>
            <person name="Sykes S."/>
            <person name="White J."/>
            <person name="Yandava C."/>
            <person name="Wortman J."/>
            <person name="Nusbaum C."/>
            <person name="Birren B."/>
        </authorList>
    </citation>
    <scope>NUCLEOTIDE SEQUENCE [LARGE SCALE GENOMIC DNA]</scope>
    <source>
        <strain evidence="1 2">WAL-19142</strain>
    </source>
</reference>
<dbReference type="Proteomes" id="UP000037392">
    <property type="component" value="Unassembled WGS sequence"/>
</dbReference>
<dbReference type="RefSeq" id="WP_045091779.1">
    <property type="nucleotide sequence ID" value="NZ_KQ235876.1"/>
</dbReference>